<dbReference type="CDD" id="cd06223">
    <property type="entry name" value="PRTases_typeI"/>
    <property type="match status" value="1"/>
</dbReference>
<keyword evidence="7 10" id="KW-0460">Magnesium</keyword>
<dbReference type="InterPro" id="IPR035584">
    <property type="entry name" value="PurF_N"/>
</dbReference>
<comment type="cofactor">
    <cofactor evidence="7 10">
        <name>Mg(2+)</name>
        <dbReference type="ChEBI" id="CHEBI:18420"/>
    </cofactor>
    <text evidence="7 10">Binds 1 Mg(2+) ion per subunit.</text>
</comment>
<dbReference type="SUPFAM" id="SSF53271">
    <property type="entry name" value="PRTase-like"/>
    <property type="match status" value="1"/>
</dbReference>
<sequence length="454" mass="50556">MFGDKKMCAIVGVINSNDAAKTAYYGLFAMQHRGQEASGISASFNHHIKTVKGRGHVSEVFNKESFEILKGNIAIGHNRYSTAGNGSIKDAQPVYANYALGEISIVHNGNLVNKNEVRTKLIEEGAIFQSNMDTENILHIIARNKNMKLRPRIIEAVKKCVGAYCLLILSRSKMFAIRDRFGVRPLSIARLKDGGYMVASETCAFDLVGAKFIRDVRPGEMVVFQEGSDEIESIQLFDKTDPRICAFEYIYFARPDSIIEGKNVYNVRKRLGEILAEKCADIKGDIVIPVPDSGVSAALGFANKAKIPFEMAIVRNHYVGRTFIEPTQEMRNLKVKLKLNPMSALLKGKKVIVVDDSIVRGTTSKKIVELLRYEGASEIHMCIACPEIKYPCKYGIDTPSYEELISANKNVDEVCKYIGADSLTFLSIDELIKGLGDERKYSLVSFDGNYFIKD</sequence>
<dbReference type="GO" id="GO:0000287">
    <property type="term" value="F:magnesium ion binding"/>
    <property type="evidence" value="ECO:0007669"/>
    <property type="project" value="UniProtKB-UniRule"/>
</dbReference>
<evidence type="ECO:0000256" key="10">
    <source>
        <dbReference type="PIRSR" id="PIRSR000485-2"/>
    </source>
</evidence>
<evidence type="ECO:0000256" key="6">
    <source>
        <dbReference type="ARBA" id="ARBA00022962"/>
    </source>
</evidence>
<gene>
    <name evidence="7 12" type="primary">purF</name>
    <name evidence="12" type="ordered locus">CHAB381_1359</name>
</gene>
<organism evidence="12 13">
    <name type="scientific">Campylobacter hominis (strain ATCC BAA-381 / DSM 21671 / CCUG 45161 / LMG 19568 / NCTC 13146 / CH001A)</name>
    <dbReference type="NCBI Taxonomy" id="360107"/>
    <lineage>
        <taxon>Bacteria</taxon>
        <taxon>Pseudomonadati</taxon>
        <taxon>Campylobacterota</taxon>
        <taxon>Epsilonproteobacteria</taxon>
        <taxon>Campylobacterales</taxon>
        <taxon>Campylobacteraceae</taxon>
        <taxon>Campylobacter</taxon>
    </lineage>
</organism>
<comment type="catalytic activity">
    <reaction evidence="7 8">
        <text>5-phospho-beta-D-ribosylamine + L-glutamate + diphosphate = 5-phospho-alpha-D-ribose 1-diphosphate + L-glutamine + H2O</text>
        <dbReference type="Rhea" id="RHEA:14905"/>
        <dbReference type="ChEBI" id="CHEBI:15377"/>
        <dbReference type="ChEBI" id="CHEBI:29985"/>
        <dbReference type="ChEBI" id="CHEBI:33019"/>
        <dbReference type="ChEBI" id="CHEBI:58017"/>
        <dbReference type="ChEBI" id="CHEBI:58359"/>
        <dbReference type="ChEBI" id="CHEBI:58681"/>
        <dbReference type="EC" id="2.4.2.14"/>
    </reaction>
</comment>
<dbReference type="HAMAP" id="MF_01931">
    <property type="entry name" value="PurF"/>
    <property type="match status" value="1"/>
</dbReference>
<proteinExistence type="inferred from homology"/>
<keyword evidence="6 7" id="KW-0315">Glutamine amidotransferase</keyword>
<dbReference type="NCBIfam" id="TIGR01134">
    <property type="entry name" value="purF"/>
    <property type="match status" value="1"/>
</dbReference>
<keyword evidence="13" id="KW-1185">Reference proteome</keyword>
<comment type="pathway">
    <text evidence="1 7 8">Purine metabolism; IMP biosynthesis via de novo pathway; N(1)-(5-phospho-D-ribosyl)glycinamide from 5-phospho-alpha-D-ribose 1-diphosphate: step 1/2.</text>
</comment>
<feature type="binding site" evidence="7 10">
    <location>
        <position position="355"/>
    </location>
    <ligand>
        <name>Mg(2+)</name>
        <dbReference type="ChEBI" id="CHEBI:18420"/>
    </ligand>
</feature>
<dbReference type="GO" id="GO:0006189">
    <property type="term" value="P:'de novo' IMP biosynthetic process"/>
    <property type="evidence" value="ECO:0007669"/>
    <property type="project" value="UniProtKB-UniRule"/>
</dbReference>
<dbReference type="eggNOG" id="COG0034">
    <property type="taxonomic scope" value="Bacteria"/>
</dbReference>
<dbReference type="PROSITE" id="PS51278">
    <property type="entry name" value="GATASE_TYPE_2"/>
    <property type="match status" value="1"/>
</dbReference>
<evidence type="ECO:0000313" key="12">
    <source>
        <dbReference type="EMBL" id="ABS50922.1"/>
    </source>
</evidence>
<dbReference type="KEGG" id="cha:CHAB381_1359"/>
<feature type="binding site" evidence="7 10">
    <location>
        <position position="293"/>
    </location>
    <ligand>
        <name>Mg(2+)</name>
        <dbReference type="ChEBI" id="CHEBI:18420"/>
    </ligand>
</feature>
<comment type="function">
    <text evidence="7">Catalyzes the formation of phosphoribosylamine from phosphoribosylpyrophosphate (PRPP) and glutamine.</text>
</comment>
<evidence type="ECO:0000256" key="4">
    <source>
        <dbReference type="ARBA" id="ARBA00022679"/>
    </source>
</evidence>
<evidence type="ECO:0000313" key="13">
    <source>
        <dbReference type="Proteomes" id="UP000002407"/>
    </source>
</evidence>
<dbReference type="InterPro" id="IPR029057">
    <property type="entry name" value="PRTase-like"/>
</dbReference>
<dbReference type="GO" id="GO:0004044">
    <property type="term" value="F:amidophosphoribosyltransferase activity"/>
    <property type="evidence" value="ECO:0007669"/>
    <property type="project" value="UniProtKB-UniRule"/>
</dbReference>
<dbReference type="GO" id="GO:0009113">
    <property type="term" value="P:purine nucleobase biosynthetic process"/>
    <property type="evidence" value="ECO:0007669"/>
    <property type="project" value="UniProtKB-UniRule"/>
</dbReference>
<keyword evidence="4 7" id="KW-0808">Transferase</keyword>
<dbReference type="STRING" id="360107.CHAB381_1359"/>
<dbReference type="InterPro" id="IPR005854">
    <property type="entry name" value="PurF"/>
</dbReference>
<keyword evidence="7 10" id="KW-0479">Metal-binding</keyword>
<dbReference type="InterPro" id="IPR000836">
    <property type="entry name" value="PRTase_dom"/>
</dbReference>
<evidence type="ECO:0000256" key="1">
    <source>
        <dbReference type="ARBA" id="ARBA00005209"/>
    </source>
</evidence>
<dbReference type="EC" id="2.4.2.14" evidence="7"/>
<dbReference type="Proteomes" id="UP000002407">
    <property type="component" value="Chromosome"/>
</dbReference>
<evidence type="ECO:0000256" key="3">
    <source>
        <dbReference type="ARBA" id="ARBA00022676"/>
    </source>
</evidence>
<name>A7I317_CAMHC</name>
<dbReference type="EMBL" id="CP000776">
    <property type="protein sequence ID" value="ABS50922.1"/>
    <property type="molecule type" value="Genomic_DNA"/>
</dbReference>
<protein>
    <recommendedName>
        <fullName evidence="7">Amidophosphoribosyltransferase</fullName>
        <shortName evidence="7">ATase</shortName>
        <ecNumber evidence="7">2.4.2.14</ecNumber>
    </recommendedName>
    <alternativeName>
        <fullName evidence="7">Glutamine phosphoribosylpyrophosphate amidotransferase</fullName>
        <shortName evidence="7">GPATase</shortName>
    </alternativeName>
</protein>
<comment type="similarity">
    <text evidence="2 7 8">In the C-terminal section; belongs to the purine/pyrimidine phosphoribosyltransferase family.</text>
</comment>
<accession>A7I317</accession>
<evidence type="ECO:0000256" key="8">
    <source>
        <dbReference type="PIRNR" id="PIRNR000485"/>
    </source>
</evidence>
<dbReference type="HOGENOM" id="CLU_022389_3_1_7"/>
<keyword evidence="5 7" id="KW-0658">Purine biosynthesis</keyword>
<dbReference type="PANTHER" id="PTHR11907">
    <property type="entry name" value="AMIDOPHOSPHORIBOSYLTRANSFERASE"/>
    <property type="match status" value="1"/>
</dbReference>
<dbReference type="AlphaFoldDB" id="A7I317"/>
<evidence type="ECO:0000256" key="5">
    <source>
        <dbReference type="ARBA" id="ARBA00022755"/>
    </source>
</evidence>
<comment type="caution">
    <text evidence="7">Lacks conserved residue(s) required for the propagation of feature annotation.</text>
</comment>
<feature type="binding site" evidence="7 10">
    <location>
        <position position="356"/>
    </location>
    <ligand>
        <name>Mg(2+)</name>
        <dbReference type="ChEBI" id="CHEBI:18420"/>
    </ligand>
</feature>
<dbReference type="UniPathway" id="UPA00074">
    <property type="reaction ID" value="UER00124"/>
</dbReference>
<dbReference type="Gene3D" id="3.60.20.10">
    <property type="entry name" value="Glutamine Phosphoribosylpyrophosphate, subunit 1, domain 1"/>
    <property type="match status" value="1"/>
</dbReference>
<feature type="domain" description="Glutamine amidotransferase type-2" evidence="11">
    <location>
        <begin position="8"/>
        <end position="227"/>
    </location>
</feature>
<dbReference type="Pfam" id="PF13537">
    <property type="entry name" value="GATase_7"/>
    <property type="match status" value="1"/>
</dbReference>
<dbReference type="Pfam" id="PF00156">
    <property type="entry name" value="Pribosyltran"/>
    <property type="match status" value="1"/>
</dbReference>
<dbReference type="InterPro" id="IPR029055">
    <property type="entry name" value="Ntn_hydrolases_N"/>
</dbReference>
<dbReference type="SUPFAM" id="SSF56235">
    <property type="entry name" value="N-terminal nucleophile aminohydrolases (Ntn hydrolases)"/>
    <property type="match status" value="1"/>
</dbReference>
<feature type="active site" description="Nucleophile" evidence="7 9">
    <location>
        <position position="8"/>
    </location>
</feature>
<evidence type="ECO:0000259" key="11">
    <source>
        <dbReference type="PROSITE" id="PS51278"/>
    </source>
</evidence>
<dbReference type="CDD" id="cd00715">
    <property type="entry name" value="GPATase_N"/>
    <property type="match status" value="1"/>
</dbReference>
<keyword evidence="3 7" id="KW-0328">Glycosyltransferase</keyword>
<evidence type="ECO:0000256" key="2">
    <source>
        <dbReference type="ARBA" id="ARBA00010138"/>
    </source>
</evidence>
<dbReference type="PIRSF" id="PIRSF000485">
    <property type="entry name" value="Amd_phspho_trans"/>
    <property type="match status" value="1"/>
</dbReference>
<reference evidence="13" key="1">
    <citation type="submission" date="2007-07" db="EMBL/GenBank/DDBJ databases">
        <title>Complete genome sequence of Campylobacter hominis ATCC BAA-381, a commensal isolated from the human gastrointestinal tract.</title>
        <authorList>
            <person name="Fouts D.E."/>
            <person name="Mongodin E.F."/>
            <person name="Puiu D."/>
            <person name="Sebastian Y."/>
            <person name="Miller W.G."/>
            <person name="Mandrell R.E."/>
            <person name="Nelson K.E."/>
        </authorList>
    </citation>
    <scope>NUCLEOTIDE SEQUENCE [LARGE SCALE GENOMIC DNA]</scope>
    <source>
        <strain evidence="13">ATCC BAA-381 / LMG 19568 / NCTC 13146 / CH001A</strain>
    </source>
</reference>
<evidence type="ECO:0000256" key="9">
    <source>
        <dbReference type="PIRSR" id="PIRSR000485-1"/>
    </source>
</evidence>
<evidence type="ECO:0000256" key="7">
    <source>
        <dbReference type="HAMAP-Rule" id="MF_01931"/>
    </source>
</evidence>
<dbReference type="Gene3D" id="3.40.50.2020">
    <property type="match status" value="1"/>
</dbReference>
<dbReference type="MEROPS" id="C44.A01"/>
<dbReference type="InterPro" id="IPR017932">
    <property type="entry name" value="GATase_2_dom"/>
</dbReference>